<keyword evidence="3" id="KW-1185">Reference proteome</keyword>
<dbReference type="Gene3D" id="2.60.120.260">
    <property type="entry name" value="Galactose-binding domain-like"/>
    <property type="match status" value="1"/>
</dbReference>
<proteinExistence type="predicted"/>
<gene>
    <name evidence="2" type="ORF">OM075_14390</name>
</gene>
<comment type="caution">
    <text evidence="2">The sequence shown here is derived from an EMBL/GenBank/DDBJ whole genome shotgun (WGS) entry which is preliminary data.</text>
</comment>
<dbReference type="Pfam" id="PF01833">
    <property type="entry name" value="TIG"/>
    <property type="match status" value="2"/>
</dbReference>
<accession>A0AAE3M5J6</accession>
<organism evidence="2 3">
    <name type="scientific">Plebeiibacterium sediminum</name>
    <dbReference type="NCBI Taxonomy" id="2992112"/>
    <lineage>
        <taxon>Bacteria</taxon>
        <taxon>Pseudomonadati</taxon>
        <taxon>Bacteroidota</taxon>
        <taxon>Bacteroidia</taxon>
        <taxon>Marinilabiliales</taxon>
        <taxon>Marinilabiliaceae</taxon>
        <taxon>Plebeiibacterium</taxon>
    </lineage>
</organism>
<dbReference type="InterPro" id="IPR002909">
    <property type="entry name" value="IPT_dom"/>
</dbReference>
<sequence length="531" mass="58534">MKNFIKYIFITITLISGGWVFHSCTDFEKEYEADLYVYPDITITDFSPKSGRPTAPITITGTNFGEYSDAAKIYFNGVLVTDFVSYSDNEMVVSVPEDAGDGLITVQVWTHTKVFTETFDYIMGAKVTSIDKTRASAGDIVTITGENFGTNADDIDIYIGDTKVDIASVTDTEIQFTVPDTSSGTITINIQGQTIVSEYLLVGDEQITGTLIGHSGSWGNNSATFITAAVDGDINTFVDGAQKTGYVGYDVGTGNAVQLSSVRYVPRESHPQRMVGGEIRGANDPTLSDAVTLYTVTEQPAVGVYTEVSISTEETYQYIYYYSADGYCNIAEIEFYGNIVDAQIPQGKYVFEFMGNREVTLDVYDDWIGRPDQSSWAGATTTILEDGYCKVTFASPSDGVNKNRADFTYSFGGDWGSAGSGIDKEPWVYSSEYPIYAIKIYWIQNDGSLGGPRPATGSINYDRLGQFNDDYAASNVLWVDASTWAADNTIKEEGSWWQIKIADVLSNEKGYWVDWHRTFKSLDELEAYIAQ</sequence>
<dbReference type="Gene3D" id="2.60.40.10">
    <property type="entry name" value="Immunoglobulins"/>
    <property type="match status" value="2"/>
</dbReference>
<dbReference type="InterPro" id="IPR014756">
    <property type="entry name" value="Ig_E-set"/>
</dbReference>
<protein>
    <submittedName>
        <fullName evidence="2">IPT/TIG domain-containing protein</fullName>
    </submittedName>
</protein>
<dbReference type="CDD" id="cd00102">
    <property type="entry name" value="IPT"/>
    <property type="match status" value="1"/>
</dbReference>
<feature type="domain" description="IPT/TIG" evidence="1">
    <location>
        <begin position="42"/>
        <end position="112"/>
    </location>
</feature>
<dbReference type="SUPFAM" id="SSF81296">
    <property type="entry name" value="E set domains"/>
    <property type="match status" value="2"/>
</dbReference>
<evidence type="ECO:0000313" key="3">
    <source>
        <dbReference type="Proteomes" id="UP001209229"/>
    </source>
</evidence>
<dbReference type="AlphaFoldDB" id="A0AAE3M5J6"/>
<reference evidence="2" key="1">
    <citation type="submission" date="2022-10" db="EMBL/GenBank/DDBJ databases">
        <authorList>
            <person name="Yu W.X."/>
        </authorList>
    </citation>
    <scope>NUCLEOTIDE SEQUENCE</scope>
    <source>
        <strain evidence="2">AAT</strain>
    </source>
</reference>
<dbReference type="Proteomes" id="UP001209229">
    <property type="component" value="Unassembled WGS sequence"/>
</dbReference>
<feature type="domain" description="IPT/TIG" evidence="1">
    <location>
        <begin position="126"/>
        <end position="194"/>
    </location>
</feature>
<evidence type="ECO:0000259" key="1">
    <source>
        <dbReference type="Pfam" id="PF01833"/>
    </source>
</evidence>
<dbReference type="RefSeq" id="WP_301191226.1">
    <property type="nucleotide sequence ID" value="NZ_JAPDPJ010000034.1"/>
</dbReference>
<dbReference type="EMBL" id="JAPDPJ010000034">
    <property type="protein sequence ID" value="MCW3787661.1"/>
    <property type="molecule type" value="Genomic_DNA"/>
</dbReference>
<dbReference type="InterPro" id="IPR013783">
    <property type="entry name" value="Ig-like_fold"/>
</dbReference>
<evidence type="ECO:0000313" key="2">
    <source>
        <dbReference type="EMBL" id="MCW3787661.1"/>
    </source>
</evidence>
<name>A0AAE3M5J6_9BACT</name>